<dbReference type="InterPro" id="IPR029063">
    <property type="entry name" value="SAM-dependent_MTases_sf"/>
</dbReference>
<dbReference type="KEGG" id="peh:Spb1_07470"/>
<proteinExistence type="predicted"/>
<evidence type="ECO:0000313" key="2">
    <source>
        <dbReference type="Proteomes" id="UP000315349"/>
    </source>
</evidence>
<dbReference type="RefSeq" id="WP_145295945.1">
    <property type="nucleotide sequence ID" value="NZ_CP036299.1"/>
</dbReference>
<sequence length="264" mass="29090">MDAHTKTSQLVSESNTVTAKVPSLAYGVDPTRPEKYSLRQARYHAVSEEIARLIPEFKASGRRLKILDVGIWNGVLMRYVEALPGSEIVDLHGVDLTLQPTIYKPEKWASLNAGDLMGGLNFLESNQFDLVVCEQVLEHLPTVDDAISTLGRVLAPGGLLIVGVPIFPEGIHLVRKHLVPAVDKLVGKKKPRGHLQAFSKRTFIGAVTQHAPVKVVAARGFRIFSGGLLRPLENQKWWWQLNRTAGETLPSLCTEIQVLARKAA</sequence>
<accession>A0A518GK44</accession>
<dbReference type="CDD" id="cd02440">
    <property type="entry name" value="AdoMet_MTases"/>
    <property type="match status" value="1"/>
</dbReference>
<name>A0A518GK44_9PLAN</name>
<gene>
    <name evidence="1" type="ORF">Spb1_07470</name>
</gene>
<dbReference type="Gene3D" id="3.40.50.150">
    <property type="entry name" value="Vaccinia Virus protein VP39"/>
    <property type="match status" value="1"/>
</dbReference>
<dbReference type="EMBL" id="CP036299">
    <property type="protein sequence ID" value="QDV28881.1"/>
    <property type="molecule type" value="Genomic_DNA"/>
</dbReference>
<organism evidence="1 2">
    <name type="scientific">Planctopirus ephydatiae</name>
    <dbReference type="NCBI Taxonomy" id="2528019"/>
    <lineage>
        <taxon>Bacteria</taxon>
        <taxon>Pseudomonadati</taxon>
        <taxon>Planctomycetota</taxon>
        <taxon>Planctomycetia</taxon>
        <taxon>Planctomycetales</taxon>
        <taxon>Planctomycetaceae</taxon>
        <taxon>Planctopirus</taxon>
    </lineage>
</organism>
<dbReference type="OrthoDB" id="9787738at2"/>
<evidence type="ECO:0000313" key="1">
    <source>
        <dbReference type="EMBL" id="QDV28881.1"/>
    </source>
</evidence>
<dbReference type="SUPFAM" id="SSF53335">
    <property type="entry name" value="S-adenosyl-L-methionine-dependent methyltransferases"/>
    <property type="match status" value="1"/>
</dbReference>
<reference evidence="1 2" key="1">
    <citation type="submission" date="2019-02" db="EMBL/GenBank/DDBJ databases">
        <title>Deep-cultivation of Planctomycetes and their phenomic and genomic characterization uncovers novel biology.</title>
        <authorList>
            <person name="Wiegand S."/>
            <person name="Jogler M."/>
            <person name="Boedeker C."/>
            <person name="Pinto D."/>
            <person name="Vollmers J."/>
            <person name="Rivas-Marin E."/>
            <person name="Kohn T."/>
            <person name="Peeters S.H."/>
            <person name="Heuer A."/>
            <person name="Rast P."/>
            <person name="Oberbeckmann S."/>
            <person name="Bunk B."/>
            <person name="Jeske O."/>
            <person name="Meyerdierks A."/>
            <person name="Storesund J.E."/>
            <person name="Kallscheuer N."/>
            <person name="Luecker S."/>
            <person name="Lage O.M."/>
            <person name="Pohl T."/>
            <person name="Merkel B.J."/>
            <person name="Hornburger P."/>
            <person name="Mueller R.-W."/>
            <person name="Bruemmer F."/>
            <person name="Labrenz M."/>
            <person name="Spormann A.M."/>
            <person name="Op den Camp H."/>
            <person name="Overmann J."/>
            <person name="Amann R."/>
            <person name="Jetten M.S.M."/>
            <person name="Mascher T."/>
            <person name="Medema M.H."/>
            <person name="Devos D.P."/>
            <person name="Kaster A.-K."/>
            <person name="Ovreas L."/>
            <person name="Rohde M."/>
            <person name="Galperin M.Y."/>
            <person name="Jogler C."/>
        </authorList>
    </citation>
    <scope>NUCLEOTIDE SEQUENCE [LARGE SCALE GENOMIC DNA]</scope>
    <source>
        <strain evidence="1 2">Spb1</strain>
    </source>
</reference>
<protein>
    <submittedName>
        <fullName evidence="1">Uncharacterized protein</fullName>
    </submittedName>
</protein>
<dbReference type="AlphaFoldDB" id="A0A518GK44"/>
<dbReference type="Pfam" id="PF13489">
    <property type="entry name" value="Methyltransf_23"/>
    <property type="match status" value="1"/>
</dbReference>
<keyword evidence="2" id="KW-1185">Reference proteome</keyword>
<dbReference type="Proteomes" id="UP000315349">
    <property type="component" value="Chromosome"/>
</dbReference>